<keyword evidence="4" id="KW-1185">Reference proteome</keyword>
<dbReference type="SMART" id="SM00546">
    <property type="entry name" value="CUE"/>
    <property type="match status" value="1"/>
</dbReference>
<dbReference type="GO" id="GO:0006511">
    <property type="term" value="P:ubiquitin-dependent protein catabolic process"/>
    <property type="evidence" value="ECO:0007669"/>
    <property type="project" value="TreeGrafter"/>
</dbReference>
<dbReference type="PROSITE" id="PS51140">
    <property type="entry name" value="CUE"/>
    <property type="match status" value="1"/>
</dbReference>
<name>A0A316Z4V9_9BASI</name>
<dbReference type="Gene3D" id="1.10.8.10">
    <property type="entry name" value="DNA helicase RuvA subunit, C-terminal domain"/>
    <property type="match status" value="1"/>
</dbReference>
<feature type="compositionally biased region" description="Low complexity" evidence="1">
    <location>
        <begin position="72"/>
        <end position="89"/>
    </location>
</feature>
<gene>
    <name evidence="3" type="ORF">FA09DRAFT_101690</name>
</gene>
<dbReference type="GO" id="GO:0043130">
    <property type="term" value="F:ubiquitin binding"/>
    <property type="evidence" value="ECO:0007669"/>
    <property type="project" value="InterPro"/>
</dbReference>
<dbReference type="Pfam" id="PF02845">
    <property type="entry name" value="CUE"/>
    <property type="match status" value="1"/>
</dbReference>
<dbReference type="PANTHER" id="PTHR16461:SF5">
    <property type="entry name" value="TOLL-INTERACTING PROTEIN"/>
    <property type="match status" value="1"/>
</dbReference>
<evidence type="ECO:0000256" key="1">
    <source>
        <dbReference type="SAM" id="MobiDB-lite"/>
    </source>
</evidence>
<feature type="region of interest" description="Disordered" evidence="1">
    <location>
        <begin position="1"/>
        <end position="110"/>
    </location>
</feature>
<dbReference type="GeneID" id="37266490"/>
<sequence length="528" mass="53078">MSSVPPPSSGSTPALDLGALADALDDSPASASAGGAPAAPAAPATASSTAKAASPALAPLSTKATVTDAHDSPATLSPSSPRAATTAPPAAAPPAAQPPPEDAEVAHIRSMFPDFDADTVRAVRAASGGGVEATVNALLSMSDPNYVAPPPALSQVEADAALARSLASSSPAPRSGGQRGGGGAAATAASFFGGSTEPERPFFEGTGRSYADAPLSYQPRVRKTPGAQPQAQQSWNQPPPPPQQYGQQPQQQWGQQQQQQPQARQGAWPGPEEAKKWQEDINRAAEVGFAKAASTFSMLKQRVVAATANASGNSGSANGGASSSTPQASSPYAAQPPARTASASPRYDHDPSPLSDSQLAALLAREGTPLPAAPSRGDRVMGAKPGTFASRYGSAASSGAGAAAATGARASQRKQEEEEELGWGDVGRAPIRITDNSKPATPTPAAVGVGAAAGAGAGAAAAATGRNAVERMEGREGGGLISPRAASKERMRDDEPEMKTEGAAGKGKEEEESDDEDLSYVENPFDED</sequence>
<feature type="compositionally biased region" description="Low complexity" evidence="1">
    <location>
        <begin position="439"/>
        <end position="450"/>
    </location>
</feature>
<reference evidence="3 4" key="1">
    <citation type="journal article" date="2018" name="Mol. Biol. Evol.">
        <title>Broad Genomic Sampling Reveals a Smut Pathogenic Ancestry of the Fungal Clade Ustilaginomycotina.</title>
        <authorList>
            <person name="Kijpornyongpan T."/>
            <person name="Mondo S.J."/>
            <person name="Barry K."/>
            <person name="Sandor L."/>
            <person name="Lee J."/>
            <person name="Lipzen A."/>
            <person name="Pangilinan J."/>
            <person name="LaButti K."/>
            <person name="Hainaut M."/>
            <person name="Henrissat B."/>
            <person name="Grigoriev I.V."/>
            <person name="Spatafora J.W."/>
            <person name="Aime M.C."/>
        </authorList>
    </citation>
    <scope>NUCLEOTIDE SEQUENCE [LARGE SCALE GENOMIC DNA]</scope>
    <source>
        <strain evidence="3 4">MCA 4186</strain>
    </source>
</reference>
<dbReference type="OrthoDB" id="9942608at2759"/>
<dbReference type="InterPro" id="IPR003892">
    <property type="entry name" value="CUE"/>
</dbReference>
<feature type="compositionally biased region" description="Low complexity" evidence="1">
    <location>
        <begin position="244"/>
        <end position="271"/>
    </location>
</feature>
<feature type="compositionally biased region" description="Low complexity" evidence="1">
    <location>
        <begin position="9"/>
        <end position="64"/>
    </location>
</feature>
<dbReference type="GO" id="GO:0005737">
    <property type="term" value="C:cytoplasm"/>
    <property type="evidence" value="ECO:0007669"/>
    <property type="project" value="TreeGrafter"/>
</dbReference>
<dbReference type="SUPFAM" id="SSF46934">
    <property type="entry name" value="UBA-like"/>
    <property type="match status" value="1"/>
</dbReference>
<accession>A0A316Z4V9</accession>
<dbReference type="RefSeq" id="XP_025596251.1">
    <property type="nucleotide sequence ID" value="XM_025738944.1"/>
</dbReference>
<protein>
    <recommendedName>
        <fullName evidence="2">CUE domain-containing protein</fullName>
    </recommendedName>
</protein>
<feature type="compositionally biased region" description="Low complexity" evidence="1">
    <location>
        <begin position="310"/>
        <end position="338"/>
    </location>
</feature>
<feature type="compositionally biased region" description="Pro residues" evidence="1">
    <location>
        <begin position="90"/>
        <end position="100"/>
    </location>
</feature>
<feature type="region of interest" description="Disordered" evidence="1">
    <location>
        <begin position="160"/>
        <end position="280"/>
    </location>
</feature>
<dbReference type="Proteomes" id="UP000245946">
    <property type="component" value="Unassembled WGS sequence"/>
</dbReference>
<organism evidence="3 4">
    <name type="scientific">Tilletiopsis washingtonensis</name>
    <dbReference type="NCBI Taxonomy" id="58919"/>
    <lineage>
        <taxon>Eukaryota</taxon>
        <taxon>Fungi</taxon>
        <taxon>Dikarya</taxon>
        <taxon>Basidiomycota</taxon>
        <taxon>Ustilaginomycotina</taxon>
        <taxon>Exobasidiomycetes</taxon>
        <taxon>Entylomatales</taxon>
        <taxon>Entylomatales incertae sedis</taxon>
        <taxon>Tilletiopsis</taxon>
    </lineage>
</organism>
<feature type="compositionally biased region" description="Low complexity" evidence="1">
    <location>
        <begin position="185"/>
        <end position="196"/>
    </location>
</feature>
<evidence type="ECO:0000313" key="4">
    <source>
        <dbReference type="Proteomes" id="UP000245946"/>
    </source>
</evidence>
<feature type="compositionally biased region" description="Low complexity" evidence="1">
    <location>
        <begin position="226"/>
        <end position="236"/>
    </location>
</feature>
<proteinExistence type="predicted"/>
<feature type="compositionally biased region" description="Low complexity" evidence="1">
    <location>
        <begin position="389"/>
        <end position="410"/>
    </location>
</feature>
<dbReference type="STRING" id="58919.A0A316Z4V9"/>
<evidence type="ECO:0000259" key="2">
    <source>
        <dbReference type="PROSITE" id="PS51140"/>
    </source>
</evidence>
<feature type="compositionally biased region" description="Basic and acidic residues" evidence="1">
    <location>
        <begin position="486"/>
        <end position="500"/>
    </location>
</feature>
<evidence type="ECO:0000313" key="3">
    <source>
        <dbReference type="EMBL" id="PWN95972.1"/>
    </source>
</evidence>
<dbReference type="GO" id="GO:0031624">
    <property type="term" value="F:ubiquitin conjugating enzyme binding"/>
    <property type="evidence" value="ECO:0007669"/>
    <property type="project" value="TreeGrafter"/>
</dbReference>
<dbReference type="PANTHER" id="PTHR16461">
    <property type="entry name" value="TOLL-INTERACTING PROTEIN"/>
    <property type="match status" value="1"/>
</dbReference>
<dbReference type="AlphaFoldDB" id="A0A316Z4V9"/>
<feature type="compositionally biased region" description="Low complexity" evidence="1">
    <location>
        <begin position="160"/>
        <end position="176"/>
    </location>
</feature>
<feature type="domain" description="CUE" evidence="2">
    <location>
        <begin position="100"/>
        <end position="143"/>
    </location>
</feature>
<feature type="region of interest" description="Disordered" evidence="1">
    <location>
        <begin position="310"/>
        <end position="528"/>
    </location>
</feature>
<dbReference type="InterPro" id="IPR009060">
    <property type="entry name" value="UBA-like_sf"/>
</dbReference>
<feature type="compositionally biased region" description="Acidic residues" evidence="1">
    <location>
        <begin position="510"/>
        <end position="528"/>
    </location>
</feature>
<dbReference type="EMBL" id="KZ819301">
    <property type="protein sequence ID" value="PWN95972.1"/>
    <property type="molecule type" value="Genomic_DNA"/>
</dbReference>